<dbReference type="InterPro" id="IPR023578">
    <property type="entry name" value="Ras_GEF_dom_sf"/>
</dbReference>
<feature type="compositionally biased region" description="Basic and acidic residues" evidence="3">
    <location>
        <begin position="1796"/>
        <end position="1812"/>
    </location>
</feature>
<feature type="region of interest" description="Disordered" evidence="3">
    <location>
        <begin position="1439"/>
        <end position="1469"/>
    </location>
</feature>
<dbReference type="OrthoDB" id="546434at2759"/>
<evidence type="ECO:0000259" key="4">
    <source>
        <dbReference type="PROSITE" id="PS50009"/>
    </source>
</evidence>
<dbReference type="PANTHER" id="PTHR23113:SF167">
    <property type="entry name" value="RAS-SPECIFIC GUANINE NUCLEOTIDE-RELEASING FACTOR RALGPS1"/>
    <property type="match status" value="1"/>
</dbReference>
<feature type="region of interest" description="Disordered" evidence="3">
    <location>
        <begin position="1116"/>
        <end position="1137"/>
    </location>
</feature>
<feature type="non-terminal residue" evidence="5">
    <location>
        <position position="2780"/>
    </location>
</feature>
<proteinExistence type="predicted"/>
<accession>A0A8J6A712</accession>
<feature type="region of interest" description="Disordered" evidence="3">
    <location>
        <begin position="1796"/>
        <end position="1821"/>
    </location>
</feature>
<dbReference type="InterPro" id="IPR008937">
    <property type="entry name" value="Ras-like_GEF"/>
</dbReference>
<dbReference type="PANTHER" id="PTHR23113">
    <property type="entry name" value="GUANINE NUCLEOTIDE EXCHANGE FACTOR"/>
    <property type="match status" value="1"/>
</dbReference>
<dbReference type="Gene3D" id="1.10.840.10">
    <property type="entry name" value="Ras guanine-nucleotide exchange factors catalytic domain"/>
    <property type="match status" value="1"/>
</dbReference>
<keyword evidence="6" id="KW-1185">Reference proteome</keyword>
<evidence type="ECO:0000313" key="5">
    <source>
        <dbReference type="EMBL" id="KAG8512760.1"/>
    </source>
</evidence>
<feature type="region of interest" description="Disordered" evidence="3">
    <location>
        <begin position="1157"/>
        <end position="1232"/>
    </location>
</feature>
<dbReference type="Proteomes" id="UP000700334">
    <property type="component" value="Unassembled WGS sequence"/>
</dbReference>
<gene>
    <name evidence="5" type="ORF">J0S82_007705</name>
</gene>
<feature type="region of interest" description="Disordered" evidence="3">
    <location>
        <begin position="2063"/>
        <end position="2103"/>
    </location>
</feature>
<dbReference type="InterPro" id="IPR001895">
    <property type="entry name" value="RASGEF_cat_dom"/>
</dbReference>
<evidence type="ECO:0000256" key="3">
    <source>
        <dbReference type="SAM" id="MobiDB-lite"/>
    </source>
</evidence>
<dbReference type="GO" id="GO:0005085">
    <property type="term" value="F:guanyl-nucleotide exchange factor activity"/>
    <property type="evidence" value="ECO:0007669"/>
    <property type="project" value="UniProtKB-KW"/>
</dbReference>
<feature type="compositionally biased region" description="Gly residues" evidence="3">
    <location>
        <begin position="1940"/>
        <end position="1956"/>
    </location>
</feature>
<feature type="region of interest" description="Disordered" evidence="3">
    <location>
        <begin position="1931"/>
        <end position="1962"/>
    </location>
</feature>
<protein>
    <submittedName>
        <fullName evidence="5">Ras-specific guanine nucleotide-releasing factor RalGPS1</fullName>
    </submittedName>
</protein>
<feature type="region of interest" description="Disordered" evidence="3">
    <location>
        <begin position="445"/>
        <end position="513"/>
    </location>
</feature>
<dbReference type="EMBL" id="JAGFMF010011785">
    <property type="protein sequence ID" value="KAG8512760.1"/>
    <property type="molecule type" value="Genomic_DNA"/>
</dbReference>
<evidence type="ECO:0000256" key="2">
    <source>
        <dbReference type="PROSITE-ProRule" id="PRU00168"/>
    </source>
</evidence>
<feature type="region of interest" description="Disordered" evidence="3">
    <location>
        <begin position="2004"/>
        <end position="2046"/>
    </location>
</feature>
<dbReference type="GO" id="GO:0007265">
    <property type="term" value="P:Ras protein signal transduction"/>
    <property type="evidence" value="ECO:0007669"/>
    <property type="project" value="TreeGrafter"/>
</dbReference>
<reference evidence="5" key="1">
    <citation type="journal article" date="2021" name="Evol. Appl.">
        <title>The genome of the Pyrenean desman and the effects of bottlenecks and inbreeding on the genomic landscape of an endangered species.</title>
        <authorList>
            <person name="Escoda L."/>
            <person name="Castresana J."/>
        </authorList>
    </citation>
    <scope>NUCLEOTIDE SEQUENCE</scope>
    <source>
        <strain evidence="5">IBE-C5619</strain>
    </source>
</reference>
<dbReference type="PROSITE" id="PS50009">
    <property type="entry name" value="RASGEF_CAT"/>
    <property type="match status" value="1"/>
</dbReference>
<feature type="region of interest" description="Disordered" evidence="3">
    <location>
        <begin position="293"/>
        <end position="375"/>
    </location>
</feature>
<feature type="compositionally biased region" description="Basic and acidic residues" evidence="3">
    <location>
        <begin position="346"/>
        <end position="357"/>
    </location>
</feature>
<dbReference type="InterPro" id="IPR036964">
    <property type="entry name" value="RASGEF_cat_dom_sf"/>
</dbReference>
<feature type="compositionally biased region" description="Pro residues" evidence="3">
    <location>
        <begin position="2581"/>
        <end position="2591"/>
    </location>
</feature>
<organism evidence="5 6">
    <name type="scientific">Galemys pyrenaicus</name>
    <name type="common">Iberian desman</name>
    <name type="synonym">Pyrenean desman</name>
    <dbReference type="NCBI Taxonomy" id="202257"/>
    <lineage>
        <taxon>Eukaryota</taxon>
        <taxon>Metazoa</taxon>
        <taxon>Chordata</taxon>
        <taxon>Craniata</taxon>
        <taxon>Vertebrata</taxon>
        <taxon>Euteleostomi</taxon>
        <taxon>Mammalia</taxon>
        <taxon>Eutheria</taxon>
        <taxon>Laurasiatheria</taxon>
        <taxon>Eulipotyphla</taxon>
        <taxon>Talpidae</taxon>
        <taxon>Galemys</taxon>
    </lineage>
</organism>
<dbReference type="SUPFAM" id="SSF48366">
    <property type="entry name" value="Ras GEF"/>
    <property type="match status" value="1"/>
</dbReference>
<feature type="compositionally biased region" description="Polar residues" evidence="3">
    <location>
        <begin position="953"/>
        <end position="962"/>
    </location>
</feature>
<evidence type="ECO:0000313" key="6">
    <source>
        <dbReference type="Proteomes" id="UP000700334"/>
    </source>
</evidence>
<comment type="caution">
    <text evidence="5">The sequence shown here is derived from an EMBL/GenBank/DDBJ whole genome shotgun (WGS) entry which is preliminary data.</text>
</comment>
<feature type="compositionally biased region" description="Low complexity" evidence="3">
    <location>
        <begin position="1439"/>
        <end position="1454"/>
    </location>
</feature>
<feature type="compositionally biased region" description="Polar residues" evidence="3">
    <location>
        <begin position="331"/>
        <end position="340"/>
    </location>
</feature>
<dbReference type="GO" id="GO:0005886">
    <property type="term" value="C:plasma membrane"/>
    <property type="evidence" value="ECO:0007669"/>
    <property type="project" value="TreeGrafter"/>
</dbReference>
<evidence type="ECO:0000256" key="1">
    <source>
        <dbReference type="ARBA" id="ARBA00022658"/>
    </source>
</evidence>
<feature type="compositionally biased region" description="Basic residues" evidence="3">
    <location>
        <begin position="2004"/>
        <end position="2020"/>
    </location>
</feature>
<feature type="domain" description="Ras-GEF" evidence="4">
    <location>
        <begin position="2218"/>
        <end position="2462"/>
    </location>
</feature>
<sequence length="2780" mass="295587">QKRAGQHEVSRALGDPFSVTLPGLLCSLQKRQSFPTASTRASVSAWAPAQSGNVKWKVRESCSLSRAGAVSRCLPEGCAMERTARESAGPPGLELRRQLEDKEMAGGGRNHAWKERASGGPRQPVAILGRLGSVEAPLDRLWVEGVPGPFPLGGHGRVARTEAPWPAVRDCPGGWACARSARGGKKPDDFMVRKCKHQTWPEIHECLLVVRAAVLTACWGDGRWGDDGQGRPLGRRPRARLSDMNVESELLVEDTRLLDDTFSSEALCLPAFPCAVDEVERTGAPTYAQMPPVQQHAPRLSPKLPHFTEHPTLGHTPPPGLGASGLRRDQPCSQLPTVPFQTPGDPEGRERQPDLRSRRGGGCVRPDGGGRRNLRRRRLQGCPGLAWARLLGRAVLWRVCACSVLQRAPAACRPPLVLQTRDECGMRLRPVWLGNKMGRRAFGAGAGEAPKDTPEQQARVWPAGAERRRELRNSRRGVARCGGLERASGPRHSRAVGTGRAGSLRGPPPPRPGLLSAGPALLSPGLRPRLGRTPAARSAGNVAPVTQPPSLLLPPTYRSAAGALASWQGYPQACALDPAPAWRARGPGPPSLPAATLRRSDRTRGPLAGPAHPIPPWPRGEVAAAASSASAHRLRPLLRTHLQPLPSWAVENSHQIVTSTSSPWTAPGSPPLLGLPAQPRDTPSKHLQKENHCSFAVSREVLLNSVSVECQTLNSIPSVARAPPTAAAGLPAQCNKLPLGRQELAAGPGLELTGSRGARSAQVVSPPVGAAWCVSPADLLWLSQPPGPRLALARLVGCLPRPSCSVSTQRSTLHLPVFPGKLPGQNRGCARARACQGDAAGTERRGGRGSSPRGRQADFLLALSGRRDDQPLQGDVCVMGIFENGEAWGVCVVSEEQRQVVQAQTRPSPTHLALVLLWSWLSLTRIRPQRAAERPEPSPQLTVGERRSVPGRPSTQRCTQGPSLVHPPSMWRRDGRGAAVGLAWPPRLAVEGVLRLPWLLPAQLVLIKPAAQCEAWKGGAGEFASPPTADSRGVSRSRSRVTSLPTADGLSPALFCLLGLGQGCRGAGPPGASCPPPASSLAGAPVVQGQAVWGCLHRGEAWGHLAQTLAGAITASSEGPAPCLAPRRPPLPPTQPGSGLCRPWPWLLRLGVAPLPWPGPSPRDPQSRPRPLRPPLLADGRPEAAPKPPLLVLGPVEDPRPSHSLPSVSPLPPTMRLGKSGFTREGSGPGSPQDVHLGAWSGRGAVLGGLGLAGHATAKRAHGLPPVLAPVQLSGCSASLAPTSCPLSHPPLPCALPLPLPPFALLSHCSASVPVGARRAVSGGKLPVSPRRCPPLPSTWLKPSPRPCRPGEPPCPPPCRRGKPPSPLPVGRANPRAQAAALTRLPRQAARGKLPLCDHVPTAGLLAAAAQRHGVGATVRVLLHQLHPGLPSTLPSHVSAAHVSAARHGSAPGDAPGPPAALSPRASPPWTLRRTVDKPLSPSRVLPAASEVGCWSPSAQTSFHHSRLTLGHAHVHFLNSCLRTPESHGSFLRFCLTLHLRPRSHFLGLSLAPLAQTRGPVVGRLLGCFWPFGGTRLGDLALAALQVAPCCGSAYRAAPTPASGGLLLGCQSSSCSPSCFRVELAAPVRVTRAKGRSVVPQATQWVVGWQEPPRHTCWSPDCRQLPCEVDAPPLLVGVSVFVGGSWEKGALWPVSGEPPTCFELDTVRPGVSGPVAGRPQRTLSSLLRPGTGLLARTWGAAARGSRAGAPLAPRRRWATAALGAPASLTPPGPWAVGGCRAGPQPGTFCYAMAQRPREPQRGADPPRPERPRGPGGTESLSHRPCACPLPLCGGRRLWPARTDVGLKLTVASCVEGCCQAPFWFWPADFGVPAGCRRWLDSVWTWTHGWNWAGVCDLQGEGWAQKDAGGEGRLRWGWGRGRRERLQLEGVWRSERQPGDKGQGQGRGKAGWGGWGPGAAASVEPGAELNSAAPGLQKLPARRTSRNWKETLVLLPSWALPLSPRGRRRRQSWWQRGRRGPVRTQAVASGPGLGGRSPAGPGVTSLERAPDTAALPQLVPPAASEELEPAQPRDPGALGRGCGSPGPAGEKMGSLAPGVWGQGRARATPRDAFLRLHAERMNSGKSKGHGHWPQLLHRSPLSPVSDLPCTASQARLPGGLGFRRVLLVCAGNRRGPRSDCEMMTPVSRGGAGGGSGLSCEGVSDRGHHRWLCGCASDREATALRERGAMRASGWLQRSGVQELASCGWSKKEKHSLAPNVVAFTRRFNQVSFWVVREILTAQTLKIRAEILSHFVKIAKKLLELNNLHSLMSVVSALQSAPIFRLTKTWALLNRKDKTTFEKLDYLMSKEDNYKRTREYIRSLKMVPSIPYLETCSVPNKMSLVSSGHVSGRSVAMDKEAVGGFLGWERLLGSPKGGKPDEALTLGPTCLLDEWPQSGSLTLSHVALRPVTDLNTVSCLFSPLYRPCSLLIACKLQRLPTWGPPLRSQVGGHADAHGPEPVPAWGAEQLRGRGSVRARLAERSPQFTSPGCSWSCASSRPSECSRYPVSTQAPRGCRAHSWEVAEMPPGPDSGLRHKNSSPSPAPRLPPPAAFPGRGFLRGSVWESPAAACVSPAGPCSCPCACGTPLPLGGLDHVVHAPIRTAPDTHRSGENGRLDPLSALRRLRGLTVWVARSLKRRRQNPIPGRPRPRLPGLLARPCPVRLQLRAGFLLKTQPVRDGFVYPRGTLCGRGWLLGRPHACLLLGCRAPTPCGRPLPPGVSRLPLCSAPEPLPHRILPDTV</sequence>
<keyword evidence="1 2" id="KW-0344">Guanine-nucleotide releasing factor</keyword>
<feature type="region of interest" description="Disordered" evidence="3">
    <location>
        <begin position="929"/>
        <end position="971"/>
    </location>
</feature>
<name>A0A8J6A712_GALPY</name>
<dbReference type="SMART" id="SM00147">
    <property type="entry name" value="RasGEF"/>
    <property type="match status" value="1"/>
</dbReference>
<feature type="region of interest" description="Disordered" evidence="3">
    <location>
        <begin position="587"/>
        <end position="617"/>
    </location>
</feature>
<dbReference type="Pfam" id="PF00617">
    <property type="entry name" value="RasGEF"/>
    <property type="match status" value="1"/>
</dbReference>
<feature type="region of interest" description="Disordered" evidence="3">
    <location>
        <begin position="2564"/>
        <end position="2592"/>
    </location>
</feature>